<dbReference type="Gene3D" id="3.40.50.10540">
    <property type="entry name" value="Crotonobetainyl-coa:carnitine coa-transferase, domain 1"/>
    <property type="match status" value="1"/>
</dbReference>
<dbReference type="InterPro" id="IPR050483">
    <property type="entry name" value="CoA-transferase_III_domain"/>
</dbReference>
<keyword evidence="3" id="KW-1185">Reference proteome</keyword>
<reference evidence="2 3" key="1">
    <citation type="submission" date="2024-07" db="EMBL/GenBank/DDBJ databases">
        <authorList>
            <person name="Lee S."/>
            <person name="Kang M."/>
        </authorList>
    </citation>
    <scope>NUCLEOTIDE SEQUENCE [LARGE SCALE GENOMIC DNA]</scope>
    <source>
        <strain evidence="2 3">DS6</strain>
    </source>
</reference>
<dbReference type="GO" id="GO:0016740">
    <property type="term" value="F:transferase activity"/>
    <property type="evidence" value="ECO:0007669"/>
    <property type="project" value="UniProtKB-KW"/>
</dbReference>
<dbReference type="EMBL" id="JBFPJR010000019">
    <property type="protein sequence ID" value="MEX0428366.1"/>
    <property type="molecule type" value="Genomic_DNA"/>
</dbReference>
<organism evidence="2 3">
    <name type="scientific">Nocardioides eburneus</name>
    <dbReference type="NCBI Taxonomy" id="3231482"/>
    <lineage>
        <taxon>Bacteria</taxon>
        <taxon>Bacillati</taxon>
        <taxon>Actinomycetota</taxon>
        <taxon>Actinomycetes</taxon>
        <taxon>Propionibacteriales</taxon>
        <taxon>Nocardioidaceae</taxon>
        <taxon>Nocardioides</taxon>
    </lineage>
</organism>
<sequence length="418" mass="44600">MTATVTTSTKQHHADGAIEGPGALEGVRVLDLTHQVAGPSATLALAFMGADVVKVVPPGDRSSFTNLPFYLNSVSKRSIALDLKSDEGRETLLRLAAEADVMIENFGPGVIERLGLTYDVVREVNPAIIYAQIKGFAPGSAQERFPCFDPIVQAYAGASSVTGEPDGLPQKPGPDVGDTGTGMVMAIGLLAALFQRQQTGKGQHLQLAMSDQVATFMRLHFAWPMSKGIDTPRFGNVAPFLEPVAPSGLFHCDPFGPNDYVHIHVGNDKQWRGLLTAMEREDLLDDPRFVSQTTRGEHKAEVDDIVAAWAGKRSKIDAMMVLGAAGVPAGAVRTTTEVLEDEDLRERGIFVPVPHPELGEAVIPAWPIKMSGTPIRVEAPREPGSDLDEVLAEWLGTDRAAAGPVGAEPNAREGALHG</sequence>
<gene>
    <name evidence="2" type="ORF">AB3X52_12110</name>
</gene>
<protein>
    <submittedName>
        <fullName evidence="2">CaiB/BaiF CoA transferase family protein</fullName>
    </submittedName>
</protein>
<dbReference type="SUPFAM" id="SSF89796">
    <property type="entry name" value="CoA-transferase family III (CaiB/BaiF)"/>
    <property type="match status" value="1"/>
</dbReference>
<dbReference type="RefSeq" id="WP_367994338.1">
    <property type="nucleotide sequence ID" value="NZ_JBFPJR010000019.1"/>
</dbReference>
<evidence type="ECO:0000313" key="2">
    <source>
        <dbReference type="EMBL" id="MEX0428366.1"/>
    </source>
</evidence>
<dbReference type="InterPro" id="IPR023606">
    <property type="entry name" value="CoA-Trfase_III_dom_1_sf"/>
</dbReference>
<proteinExistence type="predicted"/>
<evidence type="ECO:0000256" key="1">
    <source>
        <dbReference type="ARBA" id="ARBA00022679"/>
    </source>
</evidence>
<dbReference type="InterPro" id="IPR044855">
    <property type="entry name" value="CoA-Trfase_III_dom3_sf"/>
</dbReference>
<comment type="caution">
    <text evidence="2">The sequence shown here is derived from an EMBL/GenBank/DDBJ whole genome shotgun (WGS) entry which is preliminary data.</text>
</comment>
<accession>A0ABV3SZK2</accession>
<dbReference type="InterPro" id="IPR003673">
    <property type="entry name" value="CoA-Trfase_fam_III"/>
</dbReference>
<dbReference type="PANTHER" id="PTHR48207:SF3">
    <property type="entry name" value="SUCCINATE--HYDROXYMETHYLGLUTARATE COA-TRANSFERASE"/>
    <property type="match status" value="1"/>
</dbReference>
<keyword evidence="1 2" id="KW-0808">Transferase</keyword>
<dbReference type="Proteomes" id="UP001556631">
    <property type="component" value="Unassembled WGS sequence"/>
</dbReference>
<name>A0ABV3SZK2_9ACTN</name>
<dbReference type="Gene3D" id="3.30.1540.10">
    <property type="entry name" value="formyl-coa transferase, domain 3"/>
    <property type="match status" value="1"/>
</dbReference>
<evidence type="ECO:0000313" key="3">
    <source>
        <dbReference type="Proteomes" id="UP001556631"/>
    </source>
</evidence>
<dbReference type="PANTHER" id="PTHR48207">
    <property type="entry name" value="SUCCINATE--HYDROXYMETHYLGLUTARATE COA-TRANSFERASE"/>
    <property type="match status" value="1"/>
</dbReference>
<dbReference type="Pfam" id="PF02515">
    <property type="entry name" value="CoA_transf_3"/>
    <property type="match status" value="1"/>
</dbReference>